<dbReference type="InterPro" id="IPR016186">
    <property type="entry name" value="C-type_lectin-like/link_sf"/>
</dbReference>
<dbReference type="GeneTree" id="ENSGT00940000177154"/>
<protein>
    <recommendedName>
        <fullName evidence="1">C-type lectin domain-containing protein</fullName>
    </recommendedName>
</protein>
<dbReference type="AlphaFoldDB" id="A0A3Q3AWD6"/>
<dbReference type="PANTHER" id="PTHR45784:SF5">
    <property type="entry name" value="C-TYPE LECTIN DOMAIN FAMILY 20 MEMBER A-RELATED"/>
    <property type="match status" value="1"/>
</dbReference>
<evidence type="ECO:0000313" key="2">
    <source>
        <dbReference type="Ensembl" id="ENSKMAP00000020820.1"/>
    </source>
</evidence>
<dbReference type="SUPFAM" id="SSF56436">
    <property type="entry name" value="C-type lectin-like"/>
    <property type="match status" value="1"/>
</dbReference>
<keyword evidence="3" id="KW-1185">Reference proteome</keyword>
<evidence type="ECO:0000259" key="1">
    <source>
        <dbReference type="PROSITE" id="PS50041"/>
    </source>
</evidence>
<sequence length="89" mass="10267">TTALEGQSSLRPVSFISYENSTTWNEAQSFCRKKHIDLVTIKDETENQAFTSMKGWLGLYRVDKNSQWKWSSGDESATFFSWADNGKQY</sequence>
<dbReference type="Ensembl" id="ENSKMAT00000021094.1">
    <property type="protein sequence ID" value="ENSKMAP00000020820.1"/>
    <property type="gene ID" value="ENSKMAG00000015478.1"/>
</dbReference>
<accession>A0A3Q3AWD6</accession>
<feature type="domain" description="C-type lectin" evidence="1">
    <location>
        <begin position="10"/>
        <end position="89"/>
    </location>
</feature>
<dbReference type="PANTHER" id="PTHR45784">
    <property type="entry name" value="C-TYPE LECTIN DOMAIN FAMILY 20 MEMBER A-RELATED"/>
    <property type="match status" value="1"/>
</dbReference>
<reference evidence="2" key="2">
    <citation type="submission" date="2025-09" db="UniProtKB">
        <authorList>
            <consortium name="Ensembl"/>
        </authorList>
    </citation>
    <scope>IDENTIFICATION</scope>
</reference>
<dbReference type="Pfam" id="PF00059">
    <property type="entry name" value="Lectin_C"/>
    <property type="match status" value="1"/>
</dbReference>
<dbReference type="InterPro" id="IPR001304">
    <property type="entry name" value="C-type_lectin-like"/>
</dbReference>
<dbReference type="PROSITE" id="PS50041">
    <property type="entry name" value="C_TYPE_LECTIN_2"/>
    <property type="match status" value="1"/>
</dbReference>
<dbReference type="InterPro" id="IPR016187">
    <property type="entry name" value="CTDL_fold"/>
</dbReference>
<reference evidence="2" key="1">
    <citation type="submission" date="2025-08" db="UniProtKB">
        <authorList>
            <consortium name="Ensembl"/>
        </authorList>
    </citation>
    <scope>IDENTIFICATION</scope>
</reference>
<name>A0A3Q3AWD6_KRYMA</name>
<dbReference type="Proteomes" id="UP000264800">
    <property type="component" value="Unplaced"/>
</dbReference>
<dbReference type="Gene3D" id="3.10.100.10">
    <property type="entry name" value="Mannose-Binding Protein A, subunit A"/>
    <property type="match status" value="1"/>
</dbReference>
<organism evidence="2 3">
    <name type="scientific">Kryptolebias marmoratus</name>
    <name type="common">Mangrove killifish</name>
    <name type="synonym">Rivulus marmoratus</name>
    <dbReference type="NCBI Taxonomy" id="37003"/>
    <lineage>
        <taxon>Eukaryota</taxon>
        <taxon>Metazoa</taxon>
        <taxon>Chordata</taxon>
        <taxon>Craniata</taxon>
        <taxon>Vertebrata</taxon>
        <taxon>Euteleostomi</taxon>
        <taxon>Actinopterygii</taxon>
        <taxon>Neopterygii</taxon>
        <taxon>Teleostei</taxon>
        <taxon>Neoteleostei</taxon>
        <taxon>Acanthomorphata</taxon>
        <taxon>Ovalentaria</taxon>
        <taxon>Atherinomorphae</taxon>
        <taxon>Cyprinodontiformes</taxon>
        <taxon>Rivulidae</taxon>
        <taxon>Kryptolebias</taxon>
    </lineage>
</organism>
<evidence type="ECO:0000313" key="3">
    <source>
        <dbReference type="Proteomes" id="UP000264800"/>
    </source>
</evidence>
<proteinExistence type="predicted"/>